<dbReference type="InterPro" id="IPR029499">
    <property type="entry name" value="PduO-typ"/>
</dbReference>
<feature type="domain" description="Cobalamin adenosyltransferase-like" evidence="5">
    <location>
        <begin position="8"/>
        <end position="165"/>
    </location>
</feature>
<gene>
    <name evidence="6" type="primary">cobO</name>
    <name evidence="6" type="ORF">MSZNOR_4934</name>
</gene>
<comment type="catalytic activity">
    <reaction evidence="4">
        <text>2 cob(II)yrinate a,c diamide + reduced [electron-transfer flavoprotein] + 2 ATP = 2 adenosylcob(III)yrinate a,c-diamide + 2 triphosphate + oxidized [electron-transfer flavoprotein] + 3 H(+)</text>
        <dbReference type="Rhea" id="RHEA:11528"/>
        <dbReference type="Rhea" id="RHEA-COMP:10685"/>
        <dbReference type="Rhea" id="RHEA-COMP:10686"/>
        <dbReference type="ChEBI" id="CHEBI:15378"/>
        <dbReference type="ChEBI" id="CHEBI:18036"/>
        <dbReference type="ChEBI" id="CHEBI:30616"/>
        <dbReference type="ChEBI" id="CHEBI:57692"/>
        <dbReference type="ChEBI" id="CHEBI:58307"/>
        <dbReference type="ChEBI" id="CHEBI:58503"/>
        <dbReference type="ChEBI" id="CHEBI:58537"/>
        <dbReference type="EC" id="2.5.1.17"/>
    </reaction>
</comment>
<dbReference type="EMBL" id="OX458333">
    <property type="protein sequence ID" value="CAI8973147.1"/>
    <property type="molecule type" value="Genomic_DNA"/>
</dbReference>
<evidence type="ECO:0000256" key="1">
    <source>
        <dbReference type="ARBA" id="ARBA00022679"/>
    </source>
</evidence>
<dbReference type="RefSeq" id="WP_026608759.1">
    <property type="nucleotide sequence ID" value="NZ_OX458333.1"/>
</dbReference>
<dbReference type="Pfam" id="PF01923">
    <property type="entry name" value="Cob_adeno_trans"/>
    <property type="match status" value="1"/>
</dbReference>
<keyword evidence="7" id="KW-1185">Reference proteome</keyword>
<dbReference type="GO" id="GO:0016740">
    <property type="term" value="F:transferase activity"/>
    <property type="evidence" value="ECO:0007669"/>
    <property type="project" value="UniProtKB-KW"/>
</dbReference>
<dbReference type="InterPro" id="IPR036451">
    <property type="entry name" value="CblAdoTrfase-like_sf"/>
</dbReference>
<organism evidence="6 7">
    <name type="scientific">Methylocaldum szegediense</name>
    <dbReference type="NCBI Taxonomy" id="73780"/>
    <lineage>
        <taxon>Bacteria</taxon>
        <taxon>Pseudomonadati</taxon>
        <taxon>Pseudomonadota</taxon>
        <taxon>Gammaproteobacteria</taxon>
        <taxon>Methylococcales</taxon>
        <taxon>Methylococcaceae</taxon>
        <taxon>Methylocaldum</taxon>
    </lineage>
</organism>
<dbReference type="PANTHER" id="PTHR12213:SF0">
    <property type="entry name" value="CORRINOID ADENOSYLTRANSFERASE MMAB"/>
    <property type="match status" value="1"/>
</dbReference>
<keyword evidence="4" id="KW-0169">Cobalamin biosynthesis</keyword>
<evidence type="ECO:0000259" key="5">
    <source>
        <dbReference type="Pfam" id="PF01923"/>
    </source>
</evidence>
<dbReference type="EC" id="2.5.1.17" evidence="4"/>
<keyword evidence="1 4" id="KW-0808">Transferase</keyword>
<keyword evidence="3 4" id="KW-0067">ATP-binding</keyword>
<dbReference type="NCBIfam" id="TIGR00636">
    <property type="entry name" value="PduO_Nterm"/>
    <property type="match status" value="1"/>
</dbReference>
<accession>A0ABN8XCK6</accession>
<dbReference type="PANTHER" id="PTHR12213">
    <property type="entry name" value="CORRINOID ADENOSYLTRANSFERASE"/>
    <property type="match status" value="1"/>
</dbReference>
<comment type="catalytic activity">
    <reaction evidence="4">
        <text>2 cob(II)alamin + reduced [electron-transfer flavoprotein] + 2 ATP = 2 adenosylcob(III)alamin + 2 triphosphate + oxidized [electron-transfer flavoprotein] + 3 H(+)</text>
        <dbReference type="Rhea" id="RHEA:28671"/>
        <dbReference type="Rhea" id="RHEA-COMP:10685"/>
        <dbReference type="Rhea" id="RHEA-COMP:10686"/>
        <dbReference type="ChEBI" id="CHEBI:15378"/>
        <dbReference type="ChEBI" id="CHEBI:16304"/>
        <dbReference type="ChEBI" id="CHEBI:18036"/>
        <dbReference type="ChEBI" id="CHEBI:18408"/>
        <dbReference type="ChEBI" id="CHEBI:30616"/>
        <dbReference type="ChEBI" id="CHEBI:57692"/>
        <dbReference type="ChEBI" id="CHEBI:58307"/>
        <dbReference type="EC" id="2.5.1.17"/>
    </reaction>
</comment>
<protein>
    <recommendedName>
        <fullName evidence="4">Corrinoid adenosyltransferase</fullName>
        <ecNumber evidence="4">2.5.1.17</ecNumber>
    </recommendedName>
    <alternativeName>
        <fullName evidence="4">Cob(II)alamin adenosyltransferase</fullName>
    </alternativeName>
    <alternativeName>
        <fullName evidence="4">Cob(II)yrinic acid a,c-diamide adenosyltransferase</fullName>
    </alternativeName>
    <alternativeName>
        <fullName evidence="4">Cobinamide/cobalamin adenosyltransferase</fullName>
    </alternativeName>
</protein>
<proteinExistence type="inferred from homology"/>
<dbReference type="InterPro" id="IPR016030">
    <property type="entry name" value="CblAdoTrfase-like"/>
</dbReference>
<sequence>MGHRLTRIYTRTGDEGTTALGDGTRVDKNAPRVAAYGALDELNSHIGLVLAHVPSSPLRDCLTEIQHILFDLGGDLCILGRRSIDQRHIDWLEQWLDHFNTQLPWLDDFILPGGNPAAAHCHVARTVCRRAERVLVSLGKTEPVDHLALAYLNRLSDFLFVAARILARQDGGQEITWQPKRPPPSLPPH</sequence>
<dbReference type="SUPFAM" id="SSF89028">
    <property type="entry name" value="Cobalamin adenosyltransferase-like"/>
    <property type="match status" value="1"/>
</dbReference>
<reference evidence="6 7" key="1">
    <citation type="submission" date="2023-03" db="EMBL/GenBank/DDBJ databases">
        <authorList>
            <person name="Pearce D."/>
        </authorList>
    </citation>
    <scope>NUCLEOTIDE SEQUENCE [LARGE SCALE GENOMIC DNA]</scope>
    <source>
        <strain evidence="6">Msz</strain>
    </source>
</reference>
<dbReference type="Gene3D" id="1.20.1200.10">
    <property type="entry name" value="Cobalamin adenosyltransferase-like"/>
    <property type="match status" value="1"/>
</dbReference>
<evidence type="ECO:0000256" key="4">
    <source>
        <dbReference type="RuleBase" id="RU366026"/>
    </source>
</evidence>
<keyword evidence="2 4" id="KW-0547">Nucleotide-binding</keyword>
<name>A0ABN8XCK6_9GAMM</name>
<comment type="similarity">
    <text evidence="4">Belongs to the Cob(I)alamin adenosyltransferase family.</text>
</comment>
<evidence type="ECO:0000256" key="3">
    <source>
        <dbReference type="ARBA" id="ARBA00022840"/>
    </source>
</evidence>
<evidence type="ECO:0000256" key="2">
    <source>
        <dbReference type="ARBA" id="ARBA00022741"/>
    </source>
</evidence>
<evidence type="ECO:0000313" key="6">
    <source>
        <dbReference type="EMBL" id="CAI8973147.1"/>
    </source>
</evidence>
<comment type="pathway">
    <text evidence="4">Cofactor biosynthesis; adenosylcobalamin biosynthesis; adenosylcobalamin from cob(II)yrinate a,c-diamide: step 2/7.</text>
</comment>
<dbReference type="Proteomes" id="UP001162030">
    <property type="component" value="Chromosome"/>
</dbReference>
<evidence type="ECO:0000313" key="7">
    <source>
        <dbReference type="Proteomes" id="UP001162030"/>
    </source>
</evidence>